<dbReference type="EMBL" id="CP133620">
    <property type="protein sequence ID" value="WMV47209.1"/>
    <property type="molecule type" value="Genomic_DNA"/>
</dbReference>
<accession>A0AAF0ZS95</accession>
<name>A0AAF0ZS95_SOLVR</name>
<keyword evidence="2" id="KW-1185">Reference proteome</keyword>
<sequence>IVRPLKRDSAAQRLHNKFLSSIHDAILEDLIVTTEIVRNIMKDYLTPRNKTTPSISWRPFQQFTESFQVKILCLRKYNA</sequence>
<evidence type="ECO:0000313" key="2">
    <source>
        <dbReference type="Proteomes" id="UP001234989"/>
    </source>
</evidence>
<dbReference type="AlphaFoldDB" id="A0AAF0ZS95"/>
<gene>
    <name evidence="1" type="ORF">MTR67_040594</name>
</gene>
<protein>
    <submittedName>
        <fullName evidence="1">Uncharacterized protein</fullName>
    </submittedName>
</protein>
<proteinExistence type="predicted"/>
<organism evidence="1 2">
    <name type="scientific">Solanum verrucosum</name>
    <dbReference type="NCBI Taxonomy" id="315347"/>
    <lineage>
        <taxon>Eukaryota</taxon>
        <taxon>Viridiplantae</taxon>
        <taxon>Streptophyta</taxon>
        <taxon>Embryophyta</taxon>
        <taxon>Tracheophyta</taxon>
        <taxon>Spermatophyta</taxon>
        <taxon>Magnoliopsida</taxon>
        <taxon>eudicotyledons</taxon>
        <taxon>Gunneridae</taxon>
        <taxon>Pentapetalae</taxon>
        <taxon>asterids</taxon>
        <taxon>lamiids</taxon>
        <taxon>Solanales</taxon>
        <taxon>Solanaceae</taxon>
        <taxon>Solanoideae</taxon>
        <taxon>Solaneae</taxon>
        <taxon>Solanum</taxon>
    </lineage>
</organism>
<dbReference type="Proteomes" id="UP001234989">
    <property type="component" value="Chromosome 9"/>
</dbReference>
<reference evidence="1" key="1">
    <citation type="submission" date="2023-08" db="EMBL/GenBank/DDBJ databases">
        <title>A de novo genome assembly of Solanum verrucosum Schlechtendal, a Mexican diploid species geographically isolated from the other diploid A-genome species in potato relatives.</title>
        <authorList>
            <person name="Hosaka K."/>
        </authorList>
    </citation>
    <scope>NUCLEOTIDE SEQUENCE</scope>
    <source>
        <tissue evidence="1">Young leaves</tissue>
    </source>
</reference>
<evidence type="ECO:0000313" key="1">
    <source>
        <dbReference type="EMBL" id="WMV47209.1"/>
    </source>
</evidence>
<feature type="non-terminal residue" evidence="1">
    <location>
        <position position="1"/>
    </location>
</feature>